<feature type="transmembrane region" description="Helical" evidence="1">
    <location>
        <begin position="75"/>
        <end position="101"/>
    </location>
</feature>
<dbReference type="AlphaFoldDB" id="A0A0E3V1Q2"/>
<organism evidence="3 4">
    <name type="scientific">Polynucleobacter duraquae</name>
    <dbReference type="NCBI Taxonomy" id="1835254"/>
    <lineage>
        <taxon>Bacteria</taxon>
        <taxon>Pseudomonadati</taxon>
        <taxon>Pseudomonadota</taxon>
        <taxon>Betaproteobacteria</taxon>
        <taxon>Burkholderiales</taxon>
        <taxon>Burkholderiaceae</taxon>
        <taxon>Polynucleobacter</taxon>
    </lineage>
</organism>
<proteinExistence type="predicted"/>
<dbReference type="NCBIfam" id="NF040894">
    <property type="entry name" value="puhB_PGC"/>
    <property type="match status" value="1"/>
</dbReference>
<name>A0A0E3V1Q2_9BURK</name>
<reference evidence="3 4" key="1">
    <citation type="submission" date="2014-03" db="EMBL/GenBank/DDBJ databases">
        <title>Genome of Polynucleobacter strain MWH-MoK4.</title>
        <authorList>
            <person name="Hahn M.W."/>
        </authorList>
    </citation>
    <scope>NUCLEOTIDE SEQUENCE [LARGE SCALE GENOMIC DNA]</scope>
    <source>
        <strain evidence="3 4">MWH-MoK4</strain>
    </source>
</reference>
<keyword evidence="1" id="KW-0472">Membrane</keyword>
<dbReference type="RefSeq" id="WP_046330400.1">
    <property type="nucleotide sequence ID" value="NZ_CP007501.1"/>
</dbReference>
<protein>
    <recommendedName>
        <fullName evidence="2">YdbS-like PH domain-containing protein</fullName>
    </recommendedName>
</protein>
<dbReference type="HOGENOM" id="CLU_091008_0_0_4"/>
<dbReference type="InterPro" id="IPR005182">
    <property type="entry name" value="YdbS-like_PH"/>
</dbReference>
<sequence length="226" mass="24877">MSLNIPSSPEHEFEPELGLPEKLPAGERILWQGSPDVKAMLLRVFHFRGLLIYFGLILLYQIVTGVTDGEAFSAIFFSSLRIAIFSAIGLSLVALLAYLMASTAVYTITNKRVVMRIGIVLNMTFNFPLKMIESADCGVTKQGTGDISLKLGKETKIAIFHLWPHSRPSHWASPQPTLRCIKNCSEVAKILVDAWATQNNVIARSVQAAQRNPAMMNTPYSGVEAA</sequence>
<accession>A0A0E3V1Q2</accession>
<evidence type="ECO:0000313" key="3">
    <source>
        <dbReference type="EMBL" id="AKD25668.1"/>
    </source>
</evidence>
<dbReference type="OrthoDB" id="7345733at2"/>
<dbReference type="PATRIC" id="fig|576611.7.peg.1357"/>
<dbReference type="EMBL" id="CP007501">
    <property type="protein sequence ID" value="AKD25668.1"/>
    <property type="molecule type" value="Genomic_DNA"/>
</dbReference>
<dbReference type="STRING" id="1835254.CL55_00013350"/>
<feature type="transmembrane region" description="Helical" evidence="1">
    <location>
        <begin position="45"/>
        <end position="63"/>
    </location>
</feature>
<keyword evidence="1" id="KW-1133">Transmembrane helix</keyword>
<dbReference type="KEGG" id="pdq:CL55_00013350"/>
<evidence type="ECO:0000259" key="2">
    <source>
        <dbReference type="Pfam" id="PF03703"/>
    </source>
</evidence>
<gene>
    <name evidence="3" type="ORF">CL55_00013350</name>
</gene>
<keyword evidence="4" id="KW-1185">Reference proteome</keyword>
<dbReference type="Pfam" id="PF03703">
    <property type="entry name" value="bPH_2"/>
    <property type="match status" value="1"/>
</dbReference>
<feature type="domain" description="YdbS-like PH" evidence="2">
    <location>
        <begin position="103"/>
        <end position="189"/>
    </location>
</feature>
<keyword evidence="1" id="KW-0812">Transmembrane</keyword>
<evidence type="ECO:0000313" key="4">
    <source>
        <dbReference type="Proteomes" id="UP000061135"/>
    </source>
</evidence>
<dbReference type="Proteomes" id="UP000061135">
    <property type="component" value="Chromosome"/>
</dbReference>
<evidence type="ECO:0000256" key="1">
    <source>
        <dbReference type="SAM" id="Phobius"/>
    </source>
</evidence>
<dbReference type="InterPro" id="IPR054839">
    <property type="entry name" value="puhB_PGC"/>
</dbReference>